<evidence type="ECO:0000313" key="3">
    <source>
        <dbReference type="Proteomes" id="UP001175211"/>
    </source>
</evidence>
<dbReference type="EMBL" id="JAUEPS010000012">
    <property type="protein sequence ID" value="KAK0460649.1"/>
    <property type="molecule type" value="Genomic_DNA"/>
</dbReference>
<name>A0AA39TQN3_ARMTA</name>
<accession>A0AA39TQN3</accession>
<keyword evidence="1" id="KW-0472">Membrane</keyword>
<protein>
    <submittedName>
        <fullName evidence="2">Uncharacterized protein</fullName>
    </submittedName>
</protein>
<dbReference type="GeneID" id="85364828"/>
<feature type="transmembrane region" description="Helical" evidence="1">
    <location>
        <begin position="91"/>
        <end position="114"/>
    </location>
</feature>
<evidence type="ECO:0000313" key="2">
    <source>
        <dbReference type="EMBL" id="KAK0460649.1"/>
    </source>
</evidence>
<comment type="caution">
    <text evidence="2">The sequence shown here is derived from an EMBL/GenBank/DDBJ whole genome shotgun (WGS) entry which is preliminary data.</text>
</comment>
<dbReference type="RefSeq" id="XP_060332688.1">
    <property type="nucleotide sequence ID" value="XM_060481280.1"/>
</dbReference>
<keyword evidence="1" id="KW-1133">Transmembrane helix</keyword>
<dbReference type="Proteomes" id="UP001175211">
    <property type="component" value="Unassembled WGS sequence"/>
</dbReference>
<proteinExistence type="predicted"/>
<keyword evidence="3" id="KW-1185">Reference proteome</keyword>
<sequence length="120" mass="14102">MRETRAGRSSLPNSSNTSLDRMVHLARTRFHVRHLFFFRCTAIICDHHPLLYDRSGYAFFFFYRTFVQVRALTSIRTCIRKGGFLPLYERVLFLLACFTRYRVYAGIGCILIYITVTACQ</sequence>
<organism evidence="2 3">
    <name type="scientific">Armillaria tabescens</name>
    <name type="common">Ringless honey mushroom</name>
    <name type="synonym">Agaricus tabescens</name>
    <dbReference type="NCBI Taxonomy" id="1929756"/>
    <lineage>
        <taxon>Eukaryota</taxon>
        <taxon>Fungi</taxon>
        <taxon>Dikarya</taxon>
        <taxon>Basidiomycota</taxon>
        <taxon>Agaricomycotina</taxon>
        <taxon>Agaricomycetes</taxon>
        <taxon>Agaricomycetidae</taxon>
        <taxon>Agaricales</taxon>
        <taxon>Marasmiineae</taxon>
        <taxon>Physalacriaceae</taxon>
        <taxon>Desarmillaria</taxon>
    </lineage>
</organism>
<reference evidence="2" key="1">
    <citation type="submission" date="2023-06" db="EMBL/GenBank/DDBJ databases">
        <authorList>
            <consortium name="Lawrence Berkeley National Laboratory"/>
            <person name="Ahrendt S."/>
            <person name="Sahu N."/>
            <person name="Indic B."/>
            <person name="Wong-Bajracharya J."/>
            <person name="Merenyi Z."/>
            <person name="Ke H.-M."/>
            <person name="Monk M."/>
            <person name="Kocsube S."/>
            <person name="Drula E."/>
            <person name="Lipzen A."/>
            <person name="Balint B."/>
            <person name="Henrissat B."/>
            <person name="Andreopoulos B."/>
            <person name="Martin F.M."/>
            <person name="Harder C.B."/>
            <person name="Rigling D."/>
            <person name="Ford K.L."/>
            <person name="Foster G.D."/>
            <person name="Pangilinan J."/>
            <person name="Papanicolaou A."/>
            <person name="Barry K."/>
            <person name="LaButti K."/>
            <person name="Viragh M."/>
            <person name="Koriabine M."/>
            <person name="Yan M."/>
            <person name="Riley R."/>
            <person name="Champramary S."/>
            <person name="Plett K.L."/>
            <person name="Tsai I.J."/>
            <person name="Slot J."/>
            <person name="Sipos G."/>
            <person name="Plett J."/>
            <person name="Nagy L.G."/>
            <person name="Grigoriev I.V."/>
        </authorList>
    </citation>
    <scope>NUCLEOTIDE SEQUENCE</scope>
    <source>
        <strain evidence="2">CCBAS 213</strain>
    </source>
</reference>
<evidence type="ECO:0000256" key="1">
    <source>
        <dbReference type="SAM" id="Phobius"/>
    </source>
</evidence>
<dbReference type="AlphaFoldDB" id="A0AA39TQN3"/>
<keyword evidence="1" id="KW-0812">Transmembrane</keyword>
<gene>
    <name evidence="2" type="ORF">EV420DRAFT_221884</name>
</gene>